<protein>
    <recommendedName>
        <fullName evidence="2">histidine kinase</fullName>
        <ecNumber evidence="2">2.7.13.3</ecNumber>
    </recommendedName>
</protein>
<evidence type="ECO:0000313" key="7">
    <source>
        <dbReference type="EMBL" id="GGH78226.1"/>
    </source>
</evidence>
<evidence type="ECO:0000256" key="4">
    <source>
        <dbReference type="ARBA" id="ARBA00022777"/>
    </source>
</evidence>
<organism evidence="7 8">
    <name type="scientific">Filimonas zeae</name>
    <dbReference type="NCBI Taxonomy" id="1737353"/>
    <lineage>
        <taxon>Bacteria</taxon>
        <taxon>Pseudomonadati</taxon>
        <taxon>Bacteroidota</taxon>
        <taxon>Chitinophagia</taxon>
        <taxon>Chitinophagales</taxon>
        <taxon>Chitinophagaceae</taxon>
        <taxon>Filimonas</taxon>
    </lineage>
</organism>
<dbReference type="InterPro" id="IPR035965">
    <property type="entry name" value="PAS-like_dom_sf"/>
</dbReference>
<evidence type="ECO:0000256" key="2">
    <source>
        <dbReference type="ARBA" id="ARBA00012438"/>
    </source>
</evidence>
<sequence>MQNDLSPIEKKLTAIIEYAPLGIVELDDQGTIIHVNIAGGEILRPIRQYFQLYDDNFFPLLEKMAPTVLERLQLYKEESGPVLVSEVYCFTMPGYGVRYFNYIVTRIYKDCTVISFEDVTEKQEREKVMQQMLTDKAVEQGKLEIASGVLHDIGNAVVGFGAYLNRIRSWLDKDNTATLQQLVQFFEAQQTAMEGALGEEKARAVNTLLQGVILARKEEHEMVSRAVKEQYNIINHIQEVLNIQRQYVVGQELRERRPVALFQLVNDSLAMLHDALDKHGVQVYVDVPGTLPVINGDRTRLMQVMLNMLKNSHEAFTNDISDKRIQIRGYVLQGWLVLEVEDNGVGFEPEQAARFFERGFTTKSSGTGLGLYNCRAIIESHSGNIRISSEGPGRGAVTTIQFINH</sequence>
<dbReference type="InterPro" id="IPR003594">
    <property type="entry name" value="HATPase_dom"/>
</dbReference>
<proteinExistence type="predicted"/>
<dbReference type="SMART" id="SM00387">
    <property type="entry name" value="HATPase_c"/>
    <property type="match status" value="1"/>
</dbReference>
<dbReference type="PRINTS" id="PR00344">
    <property type="entry name" value="BCTRLSENSOR"/>
</dbReference>
<evidence type="ECO:0000313" key="8">
    <source>
        <dbReference type="Proteomes" id="UP000627292"/>
    </source>
</evidence>
<feature type="domain" description="Histidine kinase" evidence="6">
    <location>
        <begin position="196"/>
        <end position="405"/>
    </location>
</feature>
<dbReference type="EC" id="2.7.13.3" evidence="2"/>
<dbReference type="InterPro" id="IPR050736">
    <property type="entry name" value="Sensor_HK_Regulatory"/>
</dbReference>
<reference evidence="7" key="1">
    <citation type="journal article" date="2014" name="Int. J. Syst. Evol. Microbiol.">
        <title>Complete genome sequence of Corynebacterium casei LMG S-19264T (=DSM 44701T), isolated from a smear-ripened cheese.</title>
        <authorList>
            <consortium name="US DOE Joint Genome Institute (JGI-PGF)"/>
            <person name="Walter F."/>
            <person name="Albersmeier A."/>
            <person name="Kalinowski J."/>
            <person name="Ruckert C."/>
        </authorList>
    </citation>
    <scope>NUCLEOTIDE SEQUENCE</scope>
    <source>
        <strain evidence="7">CGMCC 1.15290</strain>
    </source>
</reference>
<evidence type="ECO:0000256" key="1">
    <source>
        <dbReference type="ARBA" id="ARBA00000085"/>
    </source>
</evidence>
<accession>A0A917MYG7</accession>
<dbReference type="CDD" id="cd00075">
    <property type="entry name" value="HATPase"/>
    <property type="match status" value="1"/>
</dbReference>
<dbReference type="InterPro" id="IPR005467">
    <property type="entry name" value="His_kinase_dom"/>
</dbReference>
<evidence type="ECO:0000256" key="5">
    <source>
        <dbReference type="ARBA" id="ARBA00023012"/>
    </source>
</evidence>
<dbReference type="Pfam" id="PF02518">
    <property type="entry name" value="HATPase_c"/>
    <property type="match status" value="1"/>
</dbReference>
<keyword evidence="8" id="KW-1185">Reference proteome</keyword>
<keyword evidence="3" id="KW-0808">Transferase</keyword>
<dbReference type="SUPFAM" id="SSF55785">
    <property type="entry name" value="PYP-like sensor domain (PAS domain)"/>
    <property type="match status" value="1"/>
</dbReference>
<gene>
    <name evidence="7" type="ORF">GCM10011379_45800</name>
</gene>
<dbReference type="Gene3D" id="3.30.565.10">
    <property type="entry name" value="Histidine kinase-like ATPase, C-terminal domain"/>
    <property type="match status" value="1"/>
</dbReference>
<dbReference type="RefSeq" id="WP_188956746.1">
    <property type="nucleotide sequence ID" value="NZ_BMIB01000004.1"/>
</dbReference>
<dbReference type="EMBL" id="BMIB01000004">
    <property type="protein sequence ID" value="GGH78226.1"/>
    <property type="molecule type" value="Genomic_DNA"/>
</dbReference>
<reference evidence="7" key="2">
    <citation type="submission" date="2020-09" db="EMBL/GenBank/DDBJ databases">
        <authorList>
            <person name="Sun Q."/>
            <person name="Zhou Y."/>
        </authorList>
    </citation>
    <scope>NUCLEOTIDE SEQUENCE</scope>
    <source>
        <strain evidence="7">CGMCC 1.15290</strain>
    </source>
</reference>
<keyword evidence="5" id="KW-0902">Two-component regulatory system</keyword>
<dbReference type="PANTHER" id="PTHR43711">
    <property type="entry name" value="TWO-COMPONENT HISTIDINE KINASE"/>
    <property type="match status" value="1"/>
</dbReference>
<dbReference type="Gene3D" id="3.30.450.20">
    <property type="entry name" value="PAS domain"/>
    <property type="match status" value="1"/>
</dbReference>
<dbReference type="SUPFAM" id="SSF55874">
    <property type="entry name" value="ATPase domain of HSP90 chaperone/DNA topoisomerase II/histidine kinase"/>
    <property type="match status" value="1"/>
</dbReference>
<dbReference type="InterPro" id="IPR036890">
    <property type="entry name" value="HATPase_C_sf"/>
</dbReference>
<dbReference type="Proteomes" id="UP000627292">
    <property type="component" value="Unassembled WGS sequence"/>
</dbReference>
<dbReference type="PROSITE" id="PS50109">
    <property type="entry name" value="HIS_KIN"/>
    <property type="match status" value="1"/>
</dbReference>
<dbReference type="PANTHER" id="PTHR43711:SF1">
    <property type="entry name" value="HISTIDINE KINASE 1"/>
    <property type="match status" value="1"/>
</dbReference>
<keyword evidence="4" id="KW-0418">Kinase</keyword>
<evidence type="ECO:0000256" key="3">
    <source>
        <dbReference type="ARBA" id="ARBA00022679"/>
    </source>
</evidence>
<dbReference type="GO" id="GO:0004673">
    <property type="term" value="F:protein histidine kinase activity"/>
    <property type="evidence" value="ECO:0007669"/>
    <property type="project" value="UniProtKB-EC"/>
</dbReference>
<name>A0A917MYG7_9BACT</name>
<dbReference type="GO" id="GO:0000160">
    <property type="term" value="P:phosphorelay signal transduction system"/>
    <property type="evidence" value="ECO:0007669"/>
    <property type="project" value="UniProtKB-KW"/>
</dbReference>
<comment type="catalytic activity">
    <reaction evidence="1">
        <text>ATP + protein L-histidine = ADP + protein N-phospho-L-histidine.</text>
        <dbReference type="EC" id="2.7.13.3"/>
    </reaction>
</comment>
<comment type="caution">
    <text evidence="7">The sequence shown here is derived from an EMBL/GenBank/DDBJ whole genome shotgun (WGS) entry which is preliminary data.</text>
</comment>
<evidence type="ECO:0000259" key="6">
    <source>
        <dbReference type="PROSITE" id="PS50109"/>
    </source>
</evidence>
<dbReference type="InterPro" id="IPR004358">
    <property type="entry name" value="Sig_transdc_His_kin-like_C"/>
</dbReference>
<dbReference type="AlphaFoldDB" id="A0A917MYG7"/>